<protein>
    <submittedName>
        <fullName evidence="2">DUF3021 domain-containing protein</fullName>
    </submittedName>
</protein>
<feature type="transmembrane region" description="Helical" evidence="1">
    <location>
        <begin position="87"/>
        <end position="105"/>
    </location>
</feature>
<organism evidence="2 3">
    <name type="scientific">Candidatus Fimadaptatus faecigallinarum</name>
    <dbReference type="NCBI Taxonomy" id="2840814"/>
    <lineage>
        <taxon>Bacteria</taxon>
        <taxon>Bacillati</taxon>
        <taxon>Bacillota</taxon>
        <taxon>Clostridia</taxon>
        <taxon>Eubacteriales</taxon>
        <taxon>Candidatus Fimadaptatus</taxon>
    </lineage>
</organism>
<accession>A0A9D1LRD4</accession>
<feature type="transmembrane region" description="Helical" evidence="1">
    <location>
        <begin position="54"/>
        <end position="75"/>
    </location>
</feature>
<dbReference type="InterPro" id="IPR021560">
    <property type="entry name" value="DUF3021"/>
</dbReference>
<feature type="transmembrane region" description="Helical" evidence="1">
    <location>
        <begin position="111"/>
        <end position="134"/>
    </location>
</feature>
<evidence type="ECO:0000313" key="3">
    <source>
        <dbReference type="Proteomes" id="UP000824123"/>
    </source>
</evidence>
<name>A0A9D1LRD4_9FIRM</name>
<dbReference type="EMBL" id="DVNK01000034">
    <property type="protein sequence ID" value="HIU46629.1"/>
    <property type="molecule type" value="Genomic_DNA"/>
</dbReference>
<gene>
    <name evidence="2" type="ORF">IAC59_05165</name>
</gene>
<keyword evidence="1" id="KW-0812">Transmembrane</keyword>
<keyword evidence="1" id="KW-0472">Membrane</keyword>
<reference evidence="2" key="1">
    <citation type="submission" date="2020-10" db="EMBL/GenBank/DDBJ databases">
        <authorList>
            <person name="Gilroy R."/>
        </authorList>
    </citation>
    <scope>NUCLEOTIDE SEQUENCE</scope>
    <source>
        <strain evidence="2">ChiSxjej2B14-8506</strain>
    </source>
</reference>
<feature type="transmembrane region" description="Helical" evidence="1">
    <location>
        <begin position="12"/>
        <end position="34"/>
    </location>
</feature>
<evidence type="ECO:0000256" key="1">
    <source>
        <dbReference type="SAM" id="Phobius"/>
    </source>
</evidence>
<dbReference type="AlphaFoldDB" id="A0A9D1LRD4"/>
<comment type="caution">
    <text evidence="2">The sequence shown here is derived from an EMBL/GenBank/DDBJ whole genome shotgun (WGS) entry which is preliminary data.</text>
</comment>
<sequence>MKRQILRYCLIGAPIGLALSTLITICISLCIGDGNYYPVVPTLAAACGSELNAVALQALCSMLYGAAWSGASLIWDQEHWSMLRQTVTHLAICSTATLPTAYLMHWMEHSAAGILSYFGIFIAIYAVIWLSMYLRMRQRVRRINARLGDNA</sequence>
<dbReference type="Pfam" id="PF11457">
    <property type="entry name" value="DUF3021"/>
    <property type="match status" value="1"/>
</dbReference>
<evidence type="ECO:0000313" key="2">
    <source>
        <dbReference type="EMBL" id="HIU46629.1"/>
    </source>
</evidence>
<proteinExistence type="predicted"/>
<dbReference type="Proteomes" id="UP000824123">
    <property type="component" value="Unassembled WGS sequence"/>
</dbReference>
<reference evidence="2" key="2">
    <citation type="journal article" date="2021" name="PeerJ">
        <title>Extensive microbial diversity within the chicken gut microbiome revealed by metagenomics and culture.</title>
        <authorList>
            <person name="Gilroy R."/>
            <person name="Ravi A."/>
            <person name="Getino M."/>
            <person name="Pursley I."/>
            <person name="Horton D.L."/>
            <person name="Alikhan N.F."/>
            <person name="Baker D."/>
            <person name="Gharbi K."/>
            <person name="Hall N."/>
            <person name="Watson M."/>
            <person name="Adriaenssens E.M."/>
            <person name="Foster-Nyarko E."/>
            <person name="Jarju S."/>
            <person name="Secka A."/>
            <person name="Antonio M."/>
            <person name="Oren A."/>
            <person name="Chaudhuri R.R."/>
            <person name="La Ragione R."/>
            <person name="Hildebrand F."/>
            <person name="Pallen M.J."/>
        </authorList>
    </citation>
    <scope>NUCLEOTIDE SEQUENCE</scope>
    <source>
        <strain evidence="2">ChiSxjej2B14-8506</strain>
    </source>
</reference>
<keyword evidence="1" id="KW-1133">Transmembrane helix</keyword>